<proteinExistence type="predicted"/>
<organism evidence="2 3">
    <name type="scientific">Spongiivirga citrea</name>
    <dbReference type="NCBI Taxonomy" id="1481457"/>
    <lineage>
        <taxon>Bacteria</taxon>
        <taxon>Pseudomonadati</taxon>
        <taxon>Bacteroidota</taxon>
        <taxon>Flavobacteriia</taxon>
        <taxon>Flavobacteriales</taxon>
        <taxon>Flavobacteriaceae</taxon>
        <taxon>Spongiivirga</taxon>
    </lineage>
</organism>
<dbReference type="Gene3D" id="3.40.50.150">
    <property type="entry name" value="Vaccinia Virus protein VP39"/>
    <property type="match status" value="1"/>
</dbReference>
<sequence length="225" mass="25329">MKKKENSPSKTKMPWPTADAMKQIYEMKLWGGNNTPFYSGDGSHDTAIVNPYIAVVISFLKSFQSPLVVCDLGCGDFNIGKQLIEHTKKYIAIDIVPDLIGHNKQQFQNENLEFKCLDIAKDDLPKGDCAIIRQVLQHLSNVEVQGVLDKLTAYKYVILTEHIPTGKFTPNKDIISGQGIRLKKQSGLDILAAPLRFKVKSEKELQSYYLEDGKGLIRTLLYEVL</sequence>
<dbReference type="Pfam" id="PF08242">
    <property type="entry name" value="Methyltransf_12"/>
    <property type="match status" value="1"/>
</dbReference>
<reference evidence="2 3" key="1">
    <citation type="submission" date="2020-01" db="EMBL/GenBank/DDBJ databases">
        <title>Spongiivirga citrea KCTC 32990T.</title>
        <authorList>
            <person name="Wang G."/>
        </authorList>
    </citation>
    <scope>NUCLEOTIDE SEQUENCE [LARGE SCALE GENOMIC DNA]</scope>
    <source>
        <strain evidence="2 3">KCTC 32990</strain>
    </source>
</reference>
<dbReference type="AlphaFoldDB" id="A0A6M0CEC7"/>
<comment type="caution">
    <text evidence="2">The sequence shown here is derived from an EMBL/GenBank/DDBJ whole genome shotgun (WGS) entry which is preliminary data.</text>
</comment>
<feature type="domain" description="Methyltransferase type 12" evidence="1">
    <location>
        <begin position="71"/>
        <end position="151"/>
    </location>
</feature>
<dbReference type="GO" id="GO:0032259">
    <property type="term" value="P:methylation"/>
    <property type="evidence" value="ECO:0007669"/>
    <property type="project" value="UniProtKB-KW"/>
</dbReference>
<dbReference type="EMBL" id="JAABOQ010000001">
    <property type="protein sequence ID" value="NER16091.1"/>
    <property type="molecule type" value="Genomic_DNA"/>
</dbReference>
<dbReference type="GO" id="GO:0008168">
    <property type="term" value="F:methyltransferase activity"/>
    <property type="evidence" value="ECO:0007669"/>
    <property type="project" value="UniProtKB-KW"/>
</dbReference>
<dbReference type="RefSeq" id="WP_164029344.1">
    <property type="nucleotide sequence ID" value="NZ_JAABOQ010000001.1"/>
</dbReference>
<name>A0A6M0CEC7_9FLAO</name>
<evidence type="ECO:0000313" key="2">
    <source>
        <dbReference type="EMBL" id="NER16091.1"/>
    </source>
</evidence>
<keyword evidence="3" id="KW-1185">Reference proteome</keyword>
<dbReference type="SUPFAM" id="SSF53335">
    <property type="entry name" value="S-adenosyl-L-methionine-dependent methyltransferases"/>
    <property type="match status" value="1"/>
</dbReference>
<protein>
    <submittedName>
        <fullName evidence="2">Methyltransferase domain-containing protein</fullName>
    </submittedName>
</protein>
<evidence type="ECO:0000259" key="1">
    <source>
        <dbReference type="Pfam" id="PF08242"/>
    </source>
</evidence>
<gene>
    <name evidence="2" type="ORF">GWK10_02660</name>
</gene>
<accession>A0A6M0CEC7</accession>
<dbReference type="InterPro" id="IPR029063">
    <property type="entry name" value="SAM-dependent_MTases_sf"/>
</dbReference>
<evidence type="ECO:0000313" key="3">
    <source>
        <dbReference type="Proteomes" id="UP000474296"/>
    </source>
</evidence>
<dbReference type="Proteomes" id="UP000474296">
    <property type="component" value="Unassembled WGS sequence"/>
</dbReference>
<keyword evidence="2" id="KW-0489">Methyltransferase</keyword>
<keyword evidence="2" id="KW-0808">Transferase</keyword>
<dbReference type="InterPro" id="IPR013217">
    <property type="entry name" value="Methyltransf_12"/>
</dbReference>